<keyword evidence="6" id="KW-0342">GTP-binding</keyword>
<dbReference type="OrthoDB" id="5409044at2759"/>
<organism evidence="10 11">
    <name type="scientific">Choiromyces venosus 120613-1</name>
    <dbReference type="NCBI Taxonomy" id="1336337"/>
    <lineage>
        <taxon>Eukaryota</taxon>
        <taxon>Fungi</taxon>
        <taxon>Dikarya</taxon>
        <taxon>Ascomycota</taxon>
        <taxon>Pezizomycotina</taxon>
        <taxon>Pezizomycetes</taxon>
        <taxon>Pezizales</taxon>
        <taxon>Tuberaceae</taxon>
        <taxon>Choiromyces</taxon>
    </lineage>
</organism>
<dbReference type="GO" id="GO:0003924">
    <property type="term" value="F:GTPase activity"/>
    <property type="evidence" value="ECO:0007669"/>
    <property type="project" value="InterPro"/>
</dbReference>
<evidence type="ECO:0000256" key="7">
    <source>
        <dbReference type="SAM" id="MobiDB-lite"/>
    </source>
</evidence>
<evidence type="ECO:0000256" key="1">
    <source>
        <dbReference type="ARBA" id="ARBA00004496"/>
    </source>
</evidence>
<sequence>MSRHKNIRNLDVYAELDDFDGDDYEEDSNGKLREGLAQVRETLGTDIPVTDKEIRESLWYYYFDVSKTIDYILSQFAPAEKPKKKPQPQSSQKAQKGAPTAAQTKAFSEPSPDDIVIAAQSTSKGLNNTKKKKTDKPVEKNKPVEKIEAAVQAMVIDNTPVKARKKIDVLEEFKNTKTKENANFVVIGHVDAGKSTLMGRLLYDCGVIDERTIQKFKAEAEKIGKSSFHFAWVLDQTNEERSRYDPLSILYLARTNGT</sequence>
<proteinExistence type="predicted"/>
<accession>A0A3N4J0R4</accession>
<dbReference type="GO" id="GO:0006412">
    <property type="term" value="P:translation"/>
    <property type="evidence" value="ECO:0007669"/>
    <property type="project" value="UniProtKB-KW"/>
</dbReference>
<evidence type="ECO:0000259" key="8">
    <source>
        <dbReference type="Pfam" id="PF00009"/>
    </source>
</evidence>
<evidence type="ECO:0000256" key="2">
    <source>
        <dbReference type="ARBA" id="ARBA00022490"/>
    </source>
</evidence>
<feature type="domain" description="Tr-type G" evidence="8">
    <location>
        <begin position="180"/>
        <end position="243"/>
    </location>
</feature>
<dbReference type="EMBL" id="ML120518">
    <property type="protein sequence ID" value="RPA90658.1"/>
    <property type="molecule type" value="Genomic_DNA"/>
</dbReference>
<dbReference type="InterPro" id="IPR050100">
    <property type="entry name" value="TRAFAC_GTPase_members"/>
</dbReference>
<reference evidence="10 11" key="1">
    <citation type="journal article" date="2018" name="Nat. Ecol. Evol.">
        <title>Pezizomycetes genomes reveal the molecular basis of ectomycorrhizal truffle lifestyle.</title>
        <authorList>
            <person name="Murat C."/>
            <person name="Payen T."/>
            <person name="Noel B."/>
            <person name="Kuo A."/>
            <person name="Morin E."/>
            <person name="Chen J."/>
            <person name="Kohler A."/>
            <person name="Krizsan K."/>
            <person name="Balestrini R."/>
            <person name="Da Silva C."/>
            <person name="Montanini B."/>
            <person name="Hainaut M."/>
            <person name="Levati E."/>
            <person name="Barry K.W."/>
            <person name="Belfiori B."/>
            <person name="Cichocki N."/>
            <person name="Clum A."/>
            <person name="Dockter R.B."/>
            <person name="Fauchery L."/>
            <person name="Guy J."/>
            <person name="Iotti M."/>
            <person name="Le Tacon F."/>
            <person name="Lindquist E.A."/>
            <person name="Lipzen A."/>
            <person name="Malagnac F."/>
            <person name="Mello A."/>
            <person name="Molinier V."/>
            <person name="Miyauchi S."/>
            <person name="Poulain J."/>
            <person name="Riccioni C."/>
            <person name="Rubini A."/>
            <person name="Sitrit Y."/>
            <person name="Splivallo R."/>
            <person name="Traeger S."/>
            <person name="Wang M."/>
            <person name="Zifcakova L."/>
            <person name="Wipf D."/>
            <person name="Zambonelli A."/>
            <person name="Paolocci F."/>
            <person name="Nowrousian M."/>
            <person name="Ottonello S."/>
            <person name="Baldrian P."/>
            <person name="Spatafora J.W."/>
            <person name="Henrissat B."/>
            <person name="Nagy L.G."/>
            <person name="Aury J.M."/>
            <person name="Wincker P."/>
            <person name="Grigoriev I.V."/>
            <person name="Bonfante P."/>
            <person name="Martin F.M."/>
        </authorList>
    </citation>
    <scope>NUCLEOTIDE SEQUENCE [LARGE SCALE GENOMIC DNA]</scope>
    <source>
        <strain evidence="10 11">120613-1</strain>
    </source>
</reference>
<feature type="region of interest" description="Disordered" evidence="7">
    <location>
        <begin position="80"/>
        <end position="141"/>
    </location>
</feature>
<evidence type="ECO:0000313" key="11">
    <source>
        <dbReference type="Proteomes" id="UP000276215"/>
    </source>
</evidence>
<name>A0A3N4J0R4_9PEZI</name>
<dbReference type="Pfam" id="PF00009">
    <property type="entry name" value="GTP_EFTU"/>
    <property type="match status" value="1"/>
</dbReference>
<protein>
    <recommendedName>
        <fullName evidence="12">Tr-type G domain-containing protein</fullName>
    </recommendedName>
</protein>
<evidence type="ECO:0000313" key="10">
    <source>
        <dbReference type="EMBL" id="RPA90658.1"/>
    </source>
</evidence>
<evidence type="ECO:0000256" key="5">
    <source>
        <dbReference type="ARBA" id="ARBA00022917"/>
    </source>
</evidence>
<keyword evidence="5" id="KW-0648">Protein biosynthesis</keyword>
<feature type="domain" description="HBS1-like protein N-terminal" evidence="9">
    <location>
        <begin position="13"/>
        <end position="81"/>
    </location>
</feature>
<keyword evidence="11" id="KW-1185">Reference proteome</keyword>
<dbReference type="GO" id="GO:0005525">
    <property type="term" value="F:GTP binding"/>
    <property type="evidence" value="ECO:0007669"/>
    <property type="project" value="UniProtKB-KW"/>
</dbReference>
<dbReference type="SUPFAM" id="SSF52540">
    <property type="entry name" value="P-loop containing nucleoside triphosphate hydrolases"/>
    <property type="match status" value="1"/>
</dbReference>
<keyword evidence="2" id="KW-0963">Cytoplasm</keyword>
<dbReference type="InterPro" id="IPR015033">
    <property type="entry name" value="HBS1-like_N"/>
</dbReference>
<gene>
    <name evidence="10" type="ORF">L873DRAFT_1717084</name>
</gene>
<evidence type="ECO:0000256" key="4">
    <source>
        <dbReference type="ARBA" id="ARBA00022801"/>
    </source>
</evidence>
<comment type="subcellular location">
    <subcellularLocation>
        <location evidence="1">Cytoplasm</location>
    </subcellularLocation>
</comment>
<evidence type="ECO:0000256" key="3">
    <source>
        <dbReference type="ARBA" id="ARBA00022741"/>
    </source>
</evidence>
<dbReference type="InterPro" id="IPR027417">
    <property type="entry name" value="P-loop_NTPase"/>
</dbReference>
<evidence type="ECO:0008006" key="12">
    <source>
        <dbReference type="Google" id="ProtNLM"/>
    </source>
</evidence>
<dbReference type="InterPro" id="IPR000795">
    <property type="entry name" value="T_Tr_GTP-bd_dom"/>
</dbReference>
<keyword evidence="3" id="KW-0547">Nucleotide-binding</keyword>
<dbReference type="Gene3D" id="3.40.50.300">
    <property type="entry name" value="P-loop containing nucleotide triphosphate hydrolases"/>
    <property type="match status" value="1"/>
</dbReference>
<dbReference type="PANTHER" id="PTHR23115">
    <property type="entry name" value="TRANSLATION FACTOR"/>
    <property type="match status" value="1"/>
</dbReference>
<dbReference type="STRING" id="1336337.A0A3N4J0R4"/>
<dbReference type="GO" id="GO:0005737">
    <property type="term" value="C:cytoplasm"/>
    <property type="evidence" value="ECO:0007669"/>
    <property type="project" value="UniProtKB-SubCell"/>
</dbReference>
<keyword evidence="4" id="KW-0378">Hydrolase</keyword>
<dbReference type="Pfam" id="PF08938">
    <property type="entry name" value="HBS1_N"/>
    <property type="match status" value="1"/>
</dbReference>
<evidence type="ECO:0000259" key="9">
    <source>
        <dbReference type="Pfam" id="PF08938"/>
    </source>
</evidence>
<dbReference type="AlphaFoldDB" id="A0A3N4J0R4"/>
<evidence type="ECO:0000256" key="6">
    <source>
        <dbReference type="ARBA" id="ARBA00023134"/>
    </source>
</evidence>
<dbReference type="Proteomes" id="UP000276215">
    <property type="component" value="Unassembled WGS sequence"/>
</dbReference>
<feature type="compositionally biased region" description="Low complexity" evidence="7">
    <location>
        <begin position="87"/>
        <end position="98"/>
    </location>
</feature>